<feature type="region of interest" description="Disordered" evidence="4">
    <location>
        <begin position="963"/>
        <end position="1062"/>
    </location>
</feature>
<reference evidence="6" key="1">
    <citation type="submission" date="2021-02" db="EMBL/GenBank/DDBJ databases">
        <authorList>
            <person name="Palmer J.M."/>
        </authorList>
    </citation>
    <scope>NUCLEOTIDE SEQUENCE</scope>
    <source>
        <strain evidence="6">SCRP734</strain>
    </source>
</reference>
<keyword evidence="7" id="KW-1185">Reference proteome</keyword>
<evidence type="ECO:0000256" key="2">
    <source>
        <dbReference type="ARBA" id="ARBA00023175"/>
    </source>
</evidence>
<organism evidence="6 7">
    <name type="scientific">Phytophthora pseudosyringae</name>
    <dbReference type="NCBI Taxonomy" id="221518"/>
    <lineage>
        <taxon>Eukaryota</taxon>
        <taxon>Sar</taxon>
        <taxon>Stramenopiles</taxon>
        <taxon>Oomycota</taxon>
        <taxon>Peronosporomycetes</taxon>
        <taxon>Peronosporales</taxon>
        <taxon>Peronosporaceae</taxon>
        <taxon>Phytophthora</taxon>
    </lineage>
</organism>
<evidence type="ECO:0000313" key="6">
    <source>
        <dbReference type="EMBL" id="KAG7384129.1"/>
    </source>
</evidence>
<keyword evidence="1 3" id="KW-0175">Coiled coil</keyword>
<evidence type="ECO:0000259" key="5">
    <source>
        <dbReference type="SMART" id="SM00129"/>
    </source>
</evidence>
<feature type="compositionally biased region" description="Low complexity" evidence="4">
    <location>
        <begin position="1039"/>
        <end position="1057"/>
    </location>
</feature>
<dbReference type="EMBL" id="JAGDFM010000155">
    <property type="protein sequence ID" value="KAG7384129.1"/>
    <property type="molecule type" value="Genomic_DNA"/>
</dbReference>
<dbReference type="InterPro" id="IPR027640">
    <property type="entry name" value="Kinesin-like_fam"/>
</dbReference>
<dbReference type="AlphaFoldDB" id="A0A8T1VVU1"/>
<name>A0A8T1VVU1_9STRA</name>
<feature type="compositionally biased region" description="Low complexity" evidence="4">
    <location>
        <begin position="433"/>
        <end position="450"/>
    </location>
</feature>
<dbReference type="Proteomes" id="UP000694044">
    <property type="component" value="Unassembled WGS sequence"/>
</dbReference>
<feature type="domain" description="Kinesin motor" evidence="5">
    <location>
        <begin position="1"/>
        <end position="342"/>
    </location>
</feature>
<evidence type="ECO:0000256" key="3">
    <source>
        <dbReference type="SAM" id="Coils"/>
    </source>
</evidence>
<dbReference type="GO" id="GO:0008017">
    <property type="term" value="F:microtubule binding"/>
    <property type="evidence" value="ECO:0007669"/>
    <property type="project" value="InterPro"/>
</dbReference>
<dbReference type="GO" id="GO:0007018">
    <property type="term" value="P:microtubule-based movement"/>
    <property type="evidence" value="ECO:0007669"/>
    <property type="project" value="InterPro"/>
</dbReference>
<dbReference type="InterPro" id="IPR001752">
    <property type="entry name" value="Kinesin_motor_dom"/>
</dbReference>
<feature type="compositionally biased region" description="Basic and acidic residues" evidence="4">
    <location>
        <begin position="963"/>
        <end position="977"/>
    </location>
</feature>
<accession>A0A8T1VVU1</accession>
<dbReference type="PANTHER" id="PTHR47968:SF75">
    <property type="entry name" value="CENTROMERE-ASSOCIATED PROTEIN E"/>
    <property type="match status" value="1"/>
</dbReference>
<dbReference type="SMART" id="SM00129">
    <property type="entry name" value="KISc"/>
    <property type="match status" value="1"/>
</dbReference>
<dbReference type="PANTHER" id="PTHR47968">
    <property type="entry name" value="CENTROMERE PROTEIN E"/>
    <property type="match status" value="1"/>
</dbReference>
<dbReference type="GO" id="GO:0003777">
    <property type="term" value="F:microtubule motor activity"/>
    <property type="evidence" value="ECO:0007669"/>
    <property type="project" value="InterPro"/>
</dbReference>
<protein>
    <recommendedName>
        <fullName evidence="5">Kinesin motor domain-containing protein</fullName>
    </recommendedName>
</protein>
<evidence type="ECO:0000256" key="1">
    <source>
        <dbReference type="ARBA" id="ARBA00023054"/>
    </source>
</evidence>
<comment type="caution">
    <text evidence="6">The sequence shown here is derived from an EMBL/GenBank/DDBJ whole genome shotgun (WGS) entry which is preliminary data.</text>
</comment>
<sequence>MERAHVLVRLRGDASMPCAAGICRTSASTVRLEHSEMSPGVASITFEQVFDVGDSNSRVFQTSLTGAIDAAVDGKAATLVATGATSAGKSFSCHGDQHKPSTGQAEPGLITLAIRRVFSSLETKSKAGVKCNVLLSCWGVGRGGTSENEALTDLLAAGMSVDVPAEHMETAMLEHSVAVTTPAEAVHLYSRALRRVKDAETQDFVVTLHVETLMKSGEARRGRLLVIDLHGESIVEPRGGELTNQAEKKERGQYFLDTQFPVNETLSAGFGAFVGNKSSTYLLVAIQTPAQFQQQVRGGVGLNCTSFELARRVTCSIENQAIQSLLYACKAKEIKNLETINYLSTFVEKKSSSQPLALQTRLSSATENQLPGCREDFKVPGAPSTQATSAEQCAAFFSGRSLSPVSPPLSTTSSDSTFELPFVAPPSQAGDELVVSPSLSPSTSCESEGSQKQSTVSSRLRKAYVIAKAATSSPATSSAAFTANSNQSDDAAVHAAVDLLLQHLPRETLRGLSLQTKLEQIRTTQADLERALAHEISIKDKCVDRISRLSQTMSCQVVEHEQQLHEALTAKHAAETQLQNLNIKFGDVGREVTRLQEEIKALRAGQQVMTESDQVESSENERAMLHTLSARLEEAMIQAKDVITFKDGVIQSLEERLQLASKRGADAITLLEEGRGRFEREKADLLLQLQQSKESHDTKKDEEVSKLQAGITAIQHHKAELTVKVAQLTLELETARSQWAQDAKDHEDRAEQRCSKEVARAEQRLEQATTAMQQQMAQFRNELDMKVTRQRVATQVACKAGELKCDQLERELQRMKLKLAKQKLKMEKKARALVASAHKQHEEPVEILERELEDLSERVEIALEREQGALRRAKQSEEAVERLKTEVQHLKMSAAELERERVALRNLCKELETTKDTLKSELERRIREMEQSLTQQLMAAEARFHEERDAQVQQLIDQHNTEVSRLKAEARDREKTIPKSTQLSRQQSSSLVSYLVSSAGEDGSSSSDSSRQQSIDELDALIDSKERRYRHLEKRRRAGSSSRSPSTSPPTKSSASSLKRALTHKEEEIAELSARQKQLLSALATANEQETLAKKQIQESEAQRQHELARYDDLLRQLNSVKQENWNLSLALHVTEATNQQQQR</sequence>
<feature type="compositionally biased region" description="Basic residues" evidence="4">
    <location>
        <begin position="1027"/>
        <end position="1038"/>
    </location>
</feature>
<feature type="region of interest" description="Disordered" evidence="4">
    <location>
        <begin position="428"/>
        <end position="456"/>
    </location>
</feature>
<evidence type="ECO:0000313" key="7">
    <source>
        <dbReference type="Proteomes" id="UP000694044"/>
    </source>
</evidence>
<feature type="coiled-coil region" evidence="3">
    <location>
        <begin position="557"/>
        <end position="584"/>
    </location>
</feature>
<dbReference type="OrthoDB" id="123929at2759"/>
<proteinExistence type="predicted"/>
<feature type="compositionally biased region" description="Low complexity" evidence="4">
    <location>
        <begin position="980"/>
        <end position="1013"/>
    </location>
</feature>
<dbReference type="Pfam" id="PF00225">
    <property type="entry name" value="Kinesin"/>
    <property type="match status" value="1"/>
</dbReference>
<dbReference type="GO" id="GO:0005524">
    <property type="term" value="F:ATP binding"/>
    <property type="evidence" value="ECO:0007669"/>
    <property type="project" value="InterPro"/>
</dbReference>
<evidence type="ECO:0000256" key="4">
    <source>
        <dbReference type="SAM" id="MobiDB-lite"/>
    </source>
</evidence>
<keyword evidence="2" id="KW-0505">Motor protein</keyword>
<gene>
    <name evidence="6" type="ORF">PHYPSEUDO_002913</name>
</gene>